<dbReference type="PROSITE" id="PS51257">
    <property type="entry name" value="PROKAR_LIPOPROTEIN"/>
    <property type="match status" value="1"/>
</dbReference>
<gene>
    <name evidence="2" type="ORF">C8N34_114119</name>
</gene>
<evidence type="ECO:0000313" key="3">
    <source>
        <dbReference type="Proteomes" id="UP000244224"/>
    </source>
</evidence>
<feature type="signal peptide" evidence="1">
    <location>
        <begin position="1"/>
        <end position="23"/>
    </location>
</feature>
<keyword evidence="3" id="KW-1185">Reference proteome</keyword>
<evidence type="ECO:0000313" key="2">
    <source>
        <dbReference type="EMBL" id="PTX47099.1"/>
    </source>
</evidence>
<evidence type="ECO:0000256" key="1">
    <source>
        <dbReference type="SAM" id="SignalP"/>
    </source>
</evidence>
<dbReference type="RefSeq" id="WP_054301250.1">
    <property type="nucleotide sequence ID" value="NZ_QBKP01000014.1"/>
</dbReference>
<organism evidence="2 3">
    <name type="scientific">Gemmobacter caeni</name>
    <dbReference type="NCBI Taxonomy" id="589035"/>
    <lineage>
        <taxon>Bacteria</taxon>
        <taxon>Pseudomonadati</taxon>
        <taxon>Pseudomonadota</taxon>
        <taxon>Alphaproteobacteria</taxon>
        <taxon>Rhodobacterales</taxon>
        <taxon>Paracoccaceae</taxon>
        <taxon>Gemmobacter</taxon>
    </lineage>
</organism>
<dbReference type="EMBL" id="QBKP01000014">
    <property type="protein sequence ID" value="PTX47099.1"/>
    <property type="molecule type" value="Genomic_DNA"/>
</dbReference>
<accession>A0A2T6ATF0</accession>
<protein>
    <submittedName>
        <fullName evidence="2">Peptidase inhibitor I78 family protein</fullName>
    </submittedName>
</protein>
<feature type="chain" id="PRO_5015470700" evidence="1">
    <location>
        <begin position="24"/>
        <end position="85"/>
    </location>
</feature>
<comment type="caution">
    <text evidence="2">The sequence shown here is derived from an EMBL/GenBank/DDBJ whole genome shotgun (WGS) entry which is preliminary data.</text>
</comment>
<dbReference type="Gene3D" id="3.30.10.10">
    <property type="entry name" value="Trypsin Inhibitor V, subunit A"/>
    <property type="match status" value="1"/>
</dbReference>
<proteinExistence type="predicted"/>
<dbReference type="AlphaFoldDB" id="A0A2T6ATF0"/>
<name>A0A2T6ATF0_9RHOB</name>
<dbReference type="Pfam" id="PF11720">
    <property type="entry name" value="Inhibitor_I78"/>
    <property type="match status" value="1"/>
</dbReference>
<keyword evidence="1" id="KW-0732">Signal</keyword>
<dbReference type="Proteomes" id="UP000244224">
    <property type="component" value="Unassembled WGS sequence"/>
</dbReference>
<reference evidence="2 3" key="1">
    <citation type="submission" date="2018-04" db="EMBL/GenBank/DDBJ databases">
        <title>Genomic Encyclopedia of Archaeal and Bacterial Type Strains, Phase II (KMG-II): from individual species to whole genera.</title>
        <authorList>
            <person name="Goeker M."/>
        </authorList>
    </citation>
    <scope>NUCLEOTIDE SEQUENCE [LARGE SCALE GENOMIC DNA]</scope>
    <source>
        <strain evidence="2 3">DSM 21823</strain>
    </source>
</reference>
<dbReference type="InterPro" id="IPR021719">
    <property type="entry name" value="Prot_inh_I78"/>
</dbReference>
<sequence length="85" mass="9021">MRICLVACLLVLAGCGQPPEAGAGTCGAGRLGGWIGQPATALDEQYLPEEHRLVAPGMAVTQDYRPNRLNVLLDRQGRITGFRCG</sequence>